<organism evidence="2 3">
    <name type="scientific">Vagococcus elongatus</name>
    <dbReference type="NCBI Taxonomy" id="180344"/>
    <lineage>
        <taxon>Bacteria</taxon>
        <taxon>Bacillati</taxon>
        <taxon>Bacillota</taxon>
        <taxon>Bacilli</taxon>
        <taxon>Lactobacillales</taxon>
        <taxon>Enterococcaceae</taxon>
        <taxon>Vagococcus</taxon>
    </lineage>
</organism>
<dbReference type="PANTHER" id="PTHR18964:SF149">
    <property type="entry name" value="BIFUNCTIONAL UDP-N-ACETYLGLUCOSAMINE 2-EPIMERASE_N-ACETYLMANNOSAMINE KINASE"/>
    <property type="match status" value="1"/>
</dbReference>
<protein>
    <recommendedName>
        <fullName evidence="4">Glucokinase</fullName>
    </recommendedName>
</protein>
<dbReference type="Pfam" id="PF00480">
    <property type="entry name" value="ROK"/>
    <property type="match status" value="1"/>
</dbReference>
<dbReference type="EMBL" id="NGKA01000001">
    <property type="protein sequence ID" value="RSU15643.1"/>
    <property type="molecule type" value="Genomic_DNA"/>
</dbReference>
<sequence length="301" mass="32753">MKNVIGVDIGGTKIAAALVNQDGSFSHEIVIPSRVEDSEEMFLAVCEAVDKVIDRSGILNHPFSMGIGVPGLVNVEAGIAVFQNNLPWTNFPLRERLTKHYVMCETVAINNDVYQAAYAEWWHANLGKEDTLVFFTISTGVSSAIIKGGSFQKGKGFAGEVGLLPIKKIKGNQYLTLEQLASGPALAETGRLLYNDGTITAKEIFFRYRTGDPKASELVEDWTETIALGLYSVICLLDPENIILGGSVIQKNPDMLDVIQKKLNRLLIPAQKERPTKISISQMDNHAGLIGAGLSAFSSEK</sequence>
<dbReference type="PANTHER" id="PTHR18964">
    <property type="entry name" value="ROK (REPRESSOR, ORF, KINASE) FAMILY"/>
    <property type="match status" value="1"/>
</dbReference>
<dbReference type="RefSeq" id="WP_126806255.1">
    <property type="nucleotide sequence ID" value="NZ_NGKA01000001.1"/>
</dbReference>
<evidence type="ECO:0008006" key="4">
    <source>
        <dbReference type="Google" id="ProtNLM"/>
    </source>
</evidence>
<evidence type="ECO:0000313" key="3">
    <source>
        <dbReference type="Proteomes" id="UP000287605"/>
    </source>
</evidence>
<comment type="similarity">
    <text evidence="1">Belongs to the ROK (NagC/XylR) family.</text>
</comment>
<comment type="caution">
    <text evidence="2">The sequence shown here is derived from an EMBL/GenBank/DDBJ whole genome shotgun (WGS) entry which is preliminary data.</text>
</comment>
<dbReference type="InterPro" id="IPR000600">
    <property type="entry name" value="ROK"/>
</dbReference>
<evidence type="ECO:0000256" key="1">
    <source>
        <dbReference type="ARBA" id="ARBA00006479"/>
    </source>
</evidence>
<proteinExistence type="inferred from homology"/>
<dbReference type="SUPFAM" id="SSF53067">
    <property type="entry name" value="Actin-like ATPase domain"/>
    <property type="match status" value="1"/>
</dbReference>
<dbReference type="Gene3D" id="3.30.420.40">
    <property type="match status" value="2"/>
</dbReference>
<accession>A0A430B5Q5</accession>
<dbReference type="Proteomes" id="UP000287605">
    <property type="component" value="Unassembled WGS sequence"/>
</dbReference>
<evidence type="ECO:0000313" key="2">
    <source>
        <dbReference type="EMBL" id="RSU15643.1"/>
    </source>
</evidence>
<gene>
    <name evidence="2" type="ORF">CBF29_00790</name>
</gene>
<dbReference type="AlphaFoldDB" id="A0A430B5Q5"/>
<dbReference type="InterPro" id="IPR043129">
    <property type="entry name" value="ATPase_NBD"/>
</dbReference>
<dbReference type="OrthoDB" id="9768323at2"/>
<name>A0A430B5Q5_9ENTE</name>
<keyword evidence="3" id="KW-1185">Reference proteome</keyword>
<reference evidence="2 3" key="1">
    <citation type="submission" date="2017-05" db="EMBL/GenBank/DDBJ databases">
        <title>Vagococcus spp. assemblies.</title>
        <authorList>
            <person name="Gulvik C.A."/>
        </authorList>
    </citation>
    <scope>NUCLEOTIDE SEQUENCE [LARGE SCALE GENOMIC DNA]</scope>
    <source>
        <strain evidence="2 3">CCUG 51432</strain>
    </source>
</reference>